<dbReference type="STRING" id="500633.CLOHIR_01822"/>
<dbReference type="NCBIfam" id="NF040736">
    <property type="entry name" value="efflux_SaoE"/>
    <property type="match status" value="1"/>
</dbReference>
<evidence type="ECO:0000256" key="3">
    <source>
        <dbReference type="ARBA" id="ARBA00022475"/>
    </source>
</evidence>
<dbReference type="OrthoDB" id="9810876at2"/>
<feature type="transmembrane region" description="Helical" evidence="7">
    <location>
        <begin position="284"/>
        <end position="305"/>
    </location>
</feature>
<keyword evidence="6 7" id="KW-0472">Membrane</keyword>
<dbReference type="GO" id="GO:0005886">
    <property type="term" value="C:plasma membrane"/>
    <property type="evidence" value="ECO:0007669"/>
    <property type="project" value="UniProtKB-SubCell"/>
</dbReference>
<feature type="transmembrane region" description="Helical" evidence="7">
    <location>
        <begin position="60"/>
        <end position="82"/>
    </location>
</feature>
<feature type="transmembrane region" description="Helical" evidence="7">
    <location>
        <begin position="94"/>
        <end position="116"/>
    </location>
</feature>
<protein>
    <submittedName>
        <fullName evidence="8">Putative permease</fullName>
    </submittedName>
</protein>
<keyword evidence="3" id="KW-1003">Cell membrane</keyword>
<dbReference type="RefSeq" id="WP_006440684.1">
    <property type="nucleotide sequence ID" value="NZ_DS995358.1"/>
</dbReference>
<feature type="transmembrane region" description="Helical" evidence="7">
    <location>
        <begin position="334"/>
        <end position="352"/>
    </location>
</feature>
<evidence type="ECO:0000256" key="1">
    <source>
        <dbReference type="ARBA" id="ARBA00004651"/>
    </source>
</evidence>
<proteinExistence type="inferred from homology"/>
<evidence type="ECO:0000256" key="5">
    <source>
        <dbReference type="ARBA" id="ARBA00022989"/>
    </source>
</evidence>
<feature type="transmembrane region" description="Helical" evidence="7">
    <location>
        <begin position="254"/>
        <end position="272"/>
    </location>
</feature>
<feature type="transmembrane region" description="Helical" evidence="7">
    <location>
        <begin position="15"/>
        <end position="39"/>
    </location>
</feature>
<dbReference type="eggNOG" id="COG0701">
    <property type="taxonomic scope" value="Bacteria"/>
</dbReference>
<dbReference type="Pfam" id="PF03773">
    <property type="entry name" value="ArsP_1"/>
    <property type="match status" value="1"/>
</dbReference>
<organism evidence="8 9">
    <name type="scientific">Peptacetobacter hiranonis (strain DSM 13275 / JCM 10541 / KCTC 15199 / TO-931)</name>
    <name type="common">Clostridium hiranonis</name>
    <dbReference type="NCBI Taxonomy" id="500633"/>
    <lineage>
        <taxon>Bacteria</taxon>
        <taxon>Bacillati</taxon>
        <taxon>Bacillota</taxon>
        <taxon>Clostridia</taxon>
        <taxon>Peptostreptococcales</taxon>
        <taxon>Peptostreptococcaceae</taxon>
        <taxon>Peptacetobacter</taxon>
    </lineage>
</organism>
<dbReference type="AlphaFoldDB" id="B6G116"/>
<keyword evidence="5 7" id="KW-1133">Transmembrane helix</keyword>
<reference evidence="8 9" key="2">
    <citation type="submission" date="2008-10" db="EMBL/GenBank/DDBJ databases">
        <title>Draft genome sequence of Clostridium hiranonis (DSM 13275).</title>
        <authorList>
            <person name="Sudarsanam P."/>
            <person name="Ley R."/>
            <person name="Guruge J."/>
            <person name="Turnbaugh P.J."/>
            <person name="Mahowald M."/>
            <person name="Liep D."/>
            <person name="Gordon J."/>
        </authorList>
    </citation>
    <scope>NUCLEOTIDE SEQUENCE [LARGE SCALE GENOMIC DNA]</scope>
    <source>
        <strain evidence="8 9">DSM 13275</strain>
    </source>
</reference>
<evidence type="ECO:0000313" key="9">
    <source>
        <dbReference type="Proteomes" id="UP000003178"/>
    </source>
</evidence>
<feature type="transmembrane region" description="Helical" evidence="7">
    <location>
        <begin position="222"/>
        <end position="248"/>
    </location>
</feature>
<dbReference type="InterPro" id="IPR052923">
    <property type="entry name" value="UPF0718"/>
</dbReference>
<keyword evidence="4 7" id="KW-0812">Transmembrane</keyword>
<accession>B6G116</accession>
<dbReference type="HOGENOM" id="CLU_049002_0_0_9"/>
<comment type="caution">
    <text evidence="8">The sequence shown here is derived from an EMBL/GenBank/DDBJ whole genome shotgun (WGS) entry which is preliminary data.</text>
</comment>
<comment type="subcellular location">
    <subcellularLocation>
        <location evidence="1">Cell membrane</location>
        <topology evidence="1">Multi-pass membrane protein</topology>
    </subcellularLocation>
</comment>
<dbReference type="PANTHER" id="PTHR34184">
    <property type="entry name" value="UPF0718 PROTEIN YCGR"/>
    <property type="match status" value="1"/>
</dbReference>
<dbReference type="EMBL" id="ABWP01000070">
    <property type="protein sequence ID" value="EEA84591.1"/>
    <property type="molecule type" value="Genomic_DNA"/>
</dbReference>
<name>B6G116_PEPHT</name>
<evidence type="ECO:0000256" key="4">
    <source>
        <dbReference type="ARBA" id="ARBA00022692"/>
    </source>
</evidence>
<sequence length="363" mass="39069">MEILNVIFNGVKDTIVSAIITLNGASGWLIVSFILAGVLHNVLSPKKFQKHLGNKKLSSILKATISGMFLPICSCGVIPLGISMYYSGAYLGPVLAFMTSTPIINPIAVVLCLGLLGPKITIIYIISGFTIPFIVGILGNTISKDEVSMYTEEEQVEMIELEEEKRTFWEKMKEGLKWSFDDLALTVSKYVILGMLCAGFITTVFPSSIIQKYLGNPGMLSLWSVSVLACVMYVCAVGHIPFIAALIASGAAPGIAITFLIAGAATNLPELISITKVIGKRAVLIYSCTLVISSMIVGYITNLLLAGEQTIVNLNSTGTSIQIANNLMLTIPDWFSYICTVLIILLGIKAILPKLKEGLKLHA</sequence>
<feature type="transmembrane region" description="Helical" evidence="7">
    <location>
        <begin position="190"/>
        <end position="210"/>
    </location>
</feature>
<dbReference type="Proteomes" id="UP000003178">
    <property type="component" value="Unassembled WGS sequence"/>
</dbReference>
<reference evidence="8 9" key="1">
    <citation type="submission" date="2008-09" db="EMBL/GenBank/DDBJ databases">
        <authorList>
            <person name="Fulton L."/>
            <person name="Clifton S."/>
            <person name="Fulton B."/>
            <person name="Xu J."/>
            <person name="Minx P."/>
            <person name="Pepin K.H."/>
            <person name="Johnson M."/>
            <person name="Thiruvilangam P."/>
            <person name="Bhonagiri V."/>
            <person name="Nash W.E."/>
            <person name="Mardis E.R."/>
            <person name="Wilson R.K."/>
        </authorList>
    </citation>
    <scope>NUCLEOTIDE SEQUENCE [LARGE SCALE GENOMIC DNA]</scope>
    <source>
        <strain evidence="8 9">DSM 13275</strain>
    </source>
</reference>
<dbReference type="PANTHER" id="PTHR34184:SF4">
    <property type="entry name" value="UPF0718 PROTEIN YCGR"/>
    <property type="match status" value="1"/>
</dbReference>
<evidence type="ECO:0000256" key="6">
    <source>
        <dbReference type="ARBA" id="ARBA00023136"/>
    </source>
</evidence>
<evidence type="ECO:0000256" key="7">
    <source>
        <dbReference type="SAM" id="Phobius"/>
    </source>
</evidence>
<feature type="transmembrane region" description="Helical" evidence="7">
    <location>
        <begin position="123"/>
        <end position="142"/>
    </location>
</feature>
<evidence type="ECO:0000313" key="8">
    <source>
        <dbReference type="EMBL" id="EEA84591.1"/>
    </source>
</evidence>
<dbReference type="InterPro" id="IPR005524">
    <property type="entry name" value="DUF318"/>
</dbReference>
<keyword evidence="9" id="KW-1185">Reference proteome</keyword>
<evidence type="ECO:0000256" key="2">
    <source>
        <dbReference type="ARBA" id="ARBA00006386"/>
    </source>
</evidence>
<comment type="similarity">
    <text evidence="2">Belongs to the UPF0718 family.</text>
</comment>
<gene>
    <name evidence="8" type="ORF">CLOHIR_01822</name>
</gene>